<dbReference type="EMBL" id="QWLM01000005">
    <property type="protein sequence ID" value="RHW46473.1"/>
    <property type="molecule type" value="Genomic_DNA"/>
</dbReference>
<dbReference type="AlphaFoldDB" id="A0A417Z769"/>
<evidence type="ECO:0000256" key="3">
    <source>
        <dbReference type="ARBA" id="ARBA00006870"/>
    </source>
</evidence>
<organism evidence="13 14">
    <name type="scientific">Dermacoccus abyssi</name>
    <dbReference type="NCBI Taxonomy" id="322596"/>
    <lineage>
        <taxon>Bacteria</taxon>
        <taxon>Bacillati</taxon>
        <taxon>Actinomycetota</taxon>
        <taxon>Actinomycetes</taxon>
        <taxon>Micrococcales</taxon>
        <taxon>Dermacoccaceae</taxon>
        <taxon>Dermacoccus</taxon>
    </lineage>
</organism>
<keyword evidence="4 10" id="KW-1003">Cell membrane</keyword>
<comment type="similarity">
    <text evidence="3 10">Belongs to the cytochrome c oxidase bacterial subunit CtaF family.</text>
</comment>
<dbReference type="EMBL" id="CP043031">
    <property type="protein sequence ID" value="QEH93029.1"/>
    <property type="molecule type" value="Genomic_DNA"/>
</dbReference>
<feature type="transmembrane region" description="Helical" evidence="11">
    <location>
        <begin position="31"/>
        <end position="53"/>
    </location>
</feature>
<dbReference type="Proteomes" id="UP000285376">
    <property type="component" value="Unassembled WGS sequence"/>
</dbReference>
<dbReference type="GO" id="GO:0005886">
    <property type="term" value="C:plasma membrane"/>
    <property type="evidence" value="ECO:0007669"/>
    <property type="project" value="UniProtKB-SubCell"/>
</dbReference>
<feature type="transmembrane region" description="Helical" evidence="11">
    <location>
        <begin position="96"/>
        <end position="124"/>
    </location>
</feature>
<evidence type="ECO:0000256" key="4">
    <source>
        <dbReference type="ARBA" id="ARBA00022475"/>
    </source>
</evidence>
<evidence type="ECO:0000256" key="9">
    <source>
        <dbReference type="ARBA" id="ARBA00047816"/>
    </source>
</evidence>
<comment type="subcellular location">
    <subcellularLocation>
        <location evidence="2">Cell membrane</location>
        <topology evidence="2">Multi-pass membrane protein</topology>
    </subcellularLocation>
</comment>
<evidence type="ECO:0000256" key="8">
    <source>
        <dbReference type="ARBA" id="ARBA00023136"/>
    </source>
</evidence>
<evidence type="ECO:0000256" key="6">
    <source>
        <dbReference type="ARBA" id="ARBA00022967"/>
    </source>
</evidence>
<comment type="subunit">
    <text evidence="10">Associates with subunits I, II and III to form cytochrome c oxidase.</text>
</comment>
<proteinExistence type="inferred from homology"/>
<evidence type="ECO:0000313" key="13">
    <source>
        <dbReference type="EMBL" id="RHW46473.1"/>
    </source>
</evidence>
<dbReference type="Proteomes" id="UP000323565">
    <property type="component" value="Chromosome"/>
</dbReference>
<evidence type="ECO:0000313" key="12">
    <source>
        <dbReference type="EMBL" id="QEH93029.1"/>
    </source>
</evidence>
<dbReference type="Pfam" id="PF12270">
    <property type="entry name" value="Cyt_c_ox_IV"/>
    <property type="match status" value="1"/>
</dbReference>
<dbReference type="InterPro" id="IPR021050">
    <property type="entry name" value="Cyt_c_oxidase_su4_actinobac"/>
</dbReference>
<dbReference type="PIRSF" id="PIRSF017385">
    <property type="entry name" value="CtaF"/>
    <property type="match status" value="1"/>
</dbReference>
<comment type="function">
    <text evidence="1 10">Part of cytochrome c oxidase, its function is unknown.</text>
</comment>
<dbReference type="RefSeq" id="WP_118913147.1">
    <property type="nucleotide sequence ID" value="NZ_CBCRVH010000004.1"/>
</dbReference>
<protein>
    <recommendedName>
        <fullName evidence="10">Cytochrome c oxidase polypeptide 4</fullName>
        <ecNumber evidence="10">7.1.1.9</ecNumber>
    </recommendedName>
    <alternativeName>
        <fullName evidence="10">Cytochrome aa3 subunit 4</fullName>
    </alternativeName>
    <alternativeName>
        <fullName evidence="10">Cytochrome c oxidase polypeptide IV</fullName>
    </alternativeName>
</protein>
<evidence type="ECO:0000256" key="5">
    <source>
        <dbReference type="ARBA" id="ARBA00022692"/>
    </source>
</evidence>
<gene>
    <name evidence="13" type="ORF">D1832_06545</name>
    <name evidence="12" type="ORF">FV141_05420</name>
</gene>
<keyword evidence="6 10" id="KW-1278">Translocase</keyword>
<evidence type="ECO:0000256" key="7">
    <source>
        <dbReference type="ARBA" id="ARBA00022989"/>
    </source>
</evidence>
<dbReference type="EC" id="7.1.1.9" evidence="10"/>
<keyword evidence="8 10" id="KW-0472">Membrane</keyword>
<evidence type="ECO:0000256" key="2">
    <source>
        <dbReference type="ARBA" id="ARBA00004651"/>
    </source>
</evidence>
<evidence type="ECO:0000256" key="10">
    <source>
        <dbReference type="PIRNR" id="PIRNR017385"/>
    </source>
</evidence>
<keyword evidence="5 11" id="KW-0812">Transmembrane</keyword>
<name>A0A417Z769_9MICO</name>
<feature type="transmembrane region" description="Helical" evidence="11">
    <location>
        <begin position="7"/>
        <end position="25"/>
    </location>
</feature>
<keyword evidence="15" id="KW-1185">Reference proteome</keyword>
<evidence type="ECO:0000313" key="14">
    <source>
        <dbReference type="Proteomes" id="UP000285376"/>
    </source>
</evidence>
<reference evidence="13 14" key="1">
    <citation type="submission" date="2018-08" db="EMBL/GenBank/DDBJ databases">
        <title>Whole genome sequence analysis of Dermacoccus abyssi bacteria isolated from Deep Mariana trench Micromonospora spp reveals genes involved in the environmental adaptation and production of secondary metabolites.</title>
        <authorList>
            <person name="Abdel-Mageed W.M."/>
            <person name="Lehri B."/>
            <person name="Nouioui I."/>
            <person name="Goodfellow I."/>
            <person name="Jaspars M."/>
            <person name="Karlyshev A."/>
        </authorList>
    </citation>
    <scope>NUCLEOTIDE SEQUENCE [LARGE SCALE GENOMIC DNA]</scope>
    <source>
        <strain evidence="13 14">MT1.1</strain>
    </source>
</reference>
<dbReference type="GO" id="GO:0004129">
    <property type="term" value="F:cytochrome-c oxidase activity"/>
    <property type="evidence" value="ECO:0007669"/>
    <property type="project" value="UniProtKB-EC"/>
</dbReference>
<comment type="catalytic activity">
    <reaction evidence="9 10">
        <text>4 Fe(II)-[cytochrome c] + O2 + 8 H(+)(in) = 4 Fe(III)-[cytochrome c] + 2 H2O + 4 H(+)(out)</text>
        <dbReference type="Rhea" id="RHEA:11436"/>
        <dbReference type="Rhea" id="RHEA-COMP:10350"/>
        <dbReference type="Rhea" id="RHEA-COMP:14399"/>
        <dbReference type="ChEBI" id="CHEBI:15377"/>
        <dbReference type="ChEBI" id="CHEBI:15378"/>
        <dbReference type="ChEBI" id="CHEBI:15379"/>
        <dbReference type="ChEBI" id="CHEBI:29033"/>
        <dbReference type="ChEBI" id="CHEBI:29034"/>
        <dbReference type="EC" id="7.1.1.9"/>
    </reaction>
</comment>
<keyword evidence="7 11" id="KW-1133">Transmembrane helix</keyword>
<sequence>MKTSAKLFLYLGLFYVPLIFIYGHFTEWSEPVGAVGLALSAGFGLMIAGYFAMTDRKMDLDPSDKPEGEINEVSGEVGFFSPYSWWPLWLAASISLLALGLAVGWWIVFVAAPLVALAVVGWVFEYFSGEHAI</sequence>
<evidence type="ECO:0000256" key="1">
    <source>
        <dbReference type="ARBA" id="ARBA00002536"/>
    </source>
</evidence>
<accession>A0A417Z769</accession>
<reference evidence="12 15" key="2">
    <citation type="submission" date="2019-08" db="EMBL/GenBank/DDBJ databases">
        <title>Dermacoccus abyssi strain HZAU 226, whole genome Nanopore sequencing project.</title>
        <authorList>
            <person name="Guo A."/>
            <person name="Zhang X."/>
            <person name="Ruan Y."/>
            <person name="Liu W."/>
            <person name="Chen Q."/>
            <person name="Gu L."/>
        </authorList>
    </citation>
    <scope>NUCLEOTIDE SEQUENCE [LARGE SCALE GENOMIC DNA]</scope>
    <source>
        <strain evidence="12 15">HZAU 226</strain>
    </source>
</reference>
<evidence type="ECO:0000256" key="11">
    <source>
        <dbReference type="SAM" id="Phobius"/>
    </source>
</evidence>
<dbReference type="GO" id="GO:0022900">
    <property type="term" value="P:electron transport chain"/>
    <property type="evidence" value="ECO:0007669"/>
    <property type="project" value="InterPro"/>
</dbReference>
<evidence type="ECO:0000313" key="15">
    <source>
        <dbReference type="Proteomes" id="UP000323565"/>
    </source>
</evidence>